<dbReference type="PROSITE" id="PS50011">
    <property type="entry name" value="PROTEIN_KINASE_DOM"/>
    <property type="match status" value="1"/>
</dbReference>
<evidence type="ECO:0000256" key="24">
    <source>
        <dbReference type="ARBA" id="ARBA00047811"/>
    </source>
</evidence>
<comment type="similarity">
    <text evidence="4">Belongs to the protein kinase superfamily. CMGC Ser/Thr protein kinase family. CDC2/CDKX subfamily.</text>
</comment>
<dbReference type="PROSITE" id="PS00639">
    <property type="entry name" value="THIOL_PROTEASE_HIS"/>
    <property type="match status" value="1"/>
</dbReference>
<dbReference type="Gene3D" id="3.90.70.10">
    <property type="entry name" value="Cysteine proteinases"/>
    <property type="match status" value="1"/>
</dbReference>
<keyword evidence="12 26" id="KW-0547">Nucleotide-binding</keyword>
<evidence type="ECO:0000256" key="3">
    <source>
        <dbReference type="ARBA" id="ARBA00004496"/>
    </source>
</evidence>
<comment type="caution">
    <text evidence="28">The sequence shown here is derived from an EMBL/GenBank/DDBJ whole genome shotgun (WGS) entry which is preliminary data.</text>
</comment>
<keyword evidence="14 28" id="KW-0378">Hydrolase</keyword>
<dbReference type="PROSITE" id="PS00139">
    <property type="entry name" value="THIOL_PROTEASE_CYS"/>
    <property type="match status" value="1"/>
</dbReference>
<keyword evidence="15" id="KW-0788">Thiol protease</keyword>
<dbReference type="FunFam" id="3.90.70.10:FF:000021">
    <property type="entry name" value="Bleomycin hydrolase"/>
    <property type="match status" value="1"/>
</dbReference>
<evidence type="ECO:0000256" key="12">
    <source>
        <dbReference type="ARBA" id="ARBA00022741"/>
    </source>
</evidence>
<dbReference type="AlphaFoldDB" id="A0A9W8HK84"/>
<dbReference type="PROSITE" id="PS00107">
    <property type="entry name" value="PROTEIN_KINASE_ATP"/>
    <property type="match status" value="1"/>
</dbReference>
<dbReference type="PANTHER" id="PTHR10363">
    <property type="entry name" value="BLEOMYCIN HYDROLASE"/>
    <property type="match status" value="1"/>
</dbReference>
<evidence type="ECO:0000256" key="20">
    <source>
        <dbReference type="ARBA" id="ARBA00030627"/>
    </source>
</evidence>
<dbReference type="InterPro" id="IPR038765">
    <property type="entry name" value="Papain-like_cys_pep_sf"/>
</dbReference>
<dbReference type="GO" id="GO:0009636">
    <property type="term" value="P:response to toxic substance"/>
    <property type="evidence" value="ECO:0007669"/>
    <property type="project" value="TreeGrafter"/>
</dbReference>
<dbReference type="GO" id="GO:0006508">
    <property type="term" value="P:proteolysis"/>
    <property type="evidence" value="ECO:0007669"/>
    <property type="project" value="UniProtKB-KW"/>
</dbReference>
<dbReference type="GO" id="GO:0070005">
    <property type="term" value="F:cysteine-type aminopeptidase activity"/>
    <property type="evidence" value="ECO:0007669"/>
    <property type="project" value="InterPro"/>
</dbReference>
<dbReference type="Pfam" id="PF00069">
    <property type="entry name" value="Pkinase"/>
    <property type="match status" value="1"/>
</dbReference>
<evidence type="ECO:0000256" key="14">
    <source>
        <dbReference type="ARBA" id="ARBA00022801"/>
    </source>
</evidence>
<dbReference type="FunFam" id="3.30.200.20:FF:000124">
    <property type="entry name" value="Cyclin-dependent kinase 4"/>
    <property type="match status" value="1"/>
</dbReference>
<comment type="function">
    <text evidence="18">The normal physiological role of the enzyme is unknown, but it is not essential for the viability of yeast cells. Has aminopeptidase activity, shortening substrate peptides sequentially by 1 amino acid. Has bleomycin hydrolase activity, which can protect the cell from the toxic effects of bleomycin. Has homocysteine-thiolactonase activity, protecting the cell against homocysteine toxicity. Acts as a repressor in the GAL4 regulatory system, but this does not require either the peptidase or nucleic acid-binding activities.</text>
</comment>
<keyword evidence="11" id="KW-0808">Transferase</keyword>
<comment type="subcellular location">
    <subcellularLocation>
        <location evidence="3">Cytoplasm</location>
    </subcellularLocation>
    <subcellularLocation>
        <location evidence="2">Nucleus</location>
    </subcellularLocation>
</comment>
<evidence type="ECO:0000256" key="9">
    <source>
        <dbReference type="ARBA" id="ARBA00022527"/>
    </source>
</evidence>
<evidence type="ECO:0000256" key="7">
    <source>
        <dbReference type="ARBA" id="ARBA00016900"/>
    </source>
</evidence>
<evidence type="ECO:0000256" key="23">
    <source>
        <dbReference type="ARBA" id="ARBA00032353"/>
    </source>
</evidence>
<keyword evidence="16 26" id="KW-0067">ATP-binding</keyword>
<dbReference type="GO" id="GO:0004693">
    <property type="term" value="F:cyclin-dependent protein serine/threonine kinase activity"/>
    <property type="evidence" value="ECO:0007669"/>
    <property type="project" value="UniProtKB-EC"/>
</dbReference>
<evidence type="ECO:0000256" key="25">
    <source>
        <dbReference type="ARBA" id="ARBA00048367"/>
    </source>
</evidence>
<comment type="catalytic activity">
    <reaction evidence="1">
        <text>Inactivates bleomycin B2 (a cytotoxic glycometallopeptide) by hydrolysis of a carboxyamide bond of beta-aminoalanine, but also shows general aminopeptidase activity. The specificity varies somewhat with source, but amino acid arylamides of Met, Leu and Ala are preferred.</text>
        <dbReference type="EC" id="3.4.22.40"/>
    </reaction>
</comment>
<evidence type="ECO:0000256" key="18">
    <source>
        <dbReference type="ARBA" id="ARBA00025347"/>
    </source>
</evidence>
<dbReference type="InterPro" id="IPR000169">
    <property type="entry name" value="Pept_cys_AS"/>
</dbReference>
<dbReference type="GO" id="GO:0005524">
    <property type="term" value="F:ATP binding"/>
    <property type="evidence" value="ECO:0007669"/>
    <property type="project" value="UniProtKB-UniRule"/>
</dbReference>
<evidence type="ECO:0000256" key="2">
    <source>
        <dbReference type="ARBA" id="ARBA00004123"/>
    </source>
</evidence>
<dbReference type="Gene3D" id="1.10.510.10">
    <property type="entry name" value="Transferase(Phosphotransferase) domain 1"/>
    <property type="match status" value="1"/>
</dbReference>
<dbReference type="EC" id="3.4.22.40" evidence="6"/>
<accession>A0A9W8HK84</accession>
<feature type="binding site" evidence="26">
    <location>
        <position position="63"/>
    </location>
    <ligand>
        <name>ATP</name>
        <dbReference type="ChEBI" id="CHEBI:30616"/>
    </ligand>
</feature>
<evidence type="ECO:0000259" key="27">
    <source>
        <dbReference type="PROSITE" id="PS50011"/>
    </source>
</evidence>
<comment type="catalytic activity">
    <reaction evidence="25">
        <text>L-seryl-[protein] + ATP = O-phospho-L-seryl-[protein] + ADP + H(+)</text>
        <dbReference type="Rhea" id="RHEA:17989"/>
        <dbReference type="Rhea" id="RHEA-COMP:9863"/>
        <dbReference type="Rhea" id="RHEA-COMP:11604"/>
        <dbReference type="ChEBI" id="CHEBI:15378"/>
        <dbReference type="ChEBI" id="CHEBI:29999"/>
        <dbReference type="ChEBI" id="CHEBI:30616"/>
        <dbReference type="ChEBI" id="CHEBI:83421"/>
        <dbReference type="ChEBI" id="CHEBI:456216"/>
        <dbReference type="EC" id="2.7.11.22"/>
    </reaction>
</comment>
<dbReference type="OrthoDB" id="2666448at2759"/>
<organism evidence="28 29">
    <name type="scientific">Coemansia interrupta</name>
    <dbReference type="NCBI Taxonomy" id="1126814"/>
    <lineage>
        <taxon>Eukaryota</taxon>
        <taxon>Fungi</taxon>
        <taxon>Fungi incertae sedis</taxon>
        <taxon>Zoopagomycota</taxon>
        <taxon>Kickxellomycotina</taxon>
        <taxon>Kickxellomycetes</taxon>
        <taxon>Kickxellales</taxon>
        <taxon>Kickxellaceae</taxon>
        <taxon>Coemansia</taxon>
    </lineage>
</organism>
<dbReference type="InterPro" id="IPR025660">
    <property type="entry name" value="Pept_his_AS"/>
</dbReference>
<dbReference type="GO" id="GO:0005737">
    <property type="term" value="C:cytoplasm"/>
    <property type="evidence" value="ECO:0007669"/>
    <property type="project" value="UniProtKB-SubCell"/>
</dbReference>
<evidence type="ECO:0000256" key="15">
    <source>
        <dbReference type="ARBA" id="ARBA00022807"/>
    </source>
</evidence>
<keyword evidence="10" id="KW-0645">Protease</keyword>
<evidence type="ECO:0000256" key="26">
    <source>
        <dbReference type="PROSITE-ProRule" id="PRU10141"/>
    </source>
</evidence>
<dbReference type="SUPFAM" id="SSF56112">
    <property type="entry name" value="Protein kinase-like (PK-like)"/>
    <property type="match status" value="1"/>
</dbReference>
<evidence type="ECO:0000256" key="17">
    <source>
        <dbReference type="ARBA" id="ARBA00023242"/>
    </source>
</evidence>
<protein>
    <recommendedName>
        <fullName evidence="20">Bleomycin hydrolase</fullName>
        <ecNumber evidence="5">2.7.11.22</ecNumber>
        <ecNumber evidence="6">3.4.22.40</ecNumber>
    </recommendedName>
    <alternativeName>
        <fullName evidence="20">Bleomycin hydrolase</fullName>
    </alternativeName>
    <alternativeName>
        <fullName evidence="7">Cysteine proteinase 1, mitochondrial</fullName>
    </alternativeName>
    <alternativeName>
        <fullName evidence="23">Homocysteine-thiolactonase</fullName>
    </alternativeName>
    <alternativeName>
        <fullName evidence="21">Leucine aminopeptidase 3</fullName>
    </alternativeName>
    <alternativeName>
        <fullName evidence="22">Y3</fullName>
    </alternativeName>
</protein>
<dbReference type="Proteomes" id="UP001140172">
    <property type="component" value="Unassembled WGS sequence"/>
</dbReference>
<dbReference type="GO" id="GO:0005634">
    <property type="term" value="C:nucleus"/>
    <property type="evidence" value="ECO:0007669"/>
    <property type="project" value="UniProtKB-SubCell"/>
</dbReference>
<evidence type="ECO:0000256" key="6">
    <source>
        <dbReference type="ARBA" id="ARBA00012465"/>
    </source>
</evidence>
<gene>
    <name evidence="28" type="primary">LAP3</name>
    <name evidence="28" type="ORF">GGI15_002044</name>
</gene>
<dbReference type="Pfam" id="PF03051">
    <property type="entry name" value="Peptidase_C1_2"/>
    <property type="match status" value="1"/>
</dbReference>
<keyword evidence="17" id="KW-0539">Nucleus</keyword>
<evidence type="ECO:0000256" key="8">
    <source>
        <dbReference type="ARBA" id="ARBA00022490"/>
    </source>
</evidence>
<dbReference type="PROSITE" id="PS00108">
    <property type="entry name" value="PROTEIN_KINASE_ST"/>
    <property type="match status" value="1"/>
</dbReference>
<keyword evidence="13" id="KW-0418">Kinase</keyword>
<dbReference type="GO" id="GO:0043418">
    <property type="term" value="P:homocysteine catabolic process"/>
    <property type="evidence" value="ECO:0007669"/>
    <property type="project" value="TreeGrafter"/>
</dbReference>
<dbReference type="InterPro" id="IPR008271">
    <property type="entry name" value="Ser/Thr_kinase_AS"/>
</dbReference>
<dbReference type="Gene3D" id="3.30.200.20">
    <property type="entry name" value="Phosphorylase Kinase, domain 1"/>
    <property type="match status" value="1"/>
</dbReference>
<reference evidence="28" key="1">
    <citation type="submission" date="2022-07" db="EMBL/GenBank/DDBJ databases">
        <title>Phylogenomic reconstructions and comparative analyses of Kickxellomycotina fungi.</title>
        <authorList>
            <person name="Reynolds N.K."/>
            <person name="Stajich J.E."/>
            <person name="Barry K."/>
            <person name="Grigoriev I.V."/>
            <person name="Crous P."/>
            <person name="Smith M.E."/>
        </authorList>
    </citation>
    <scope>NUCLEOTIDE SEQUENCE</scope>
    <source>
        <strain evidence="28">BCRC 34489</strain>
    </source>
</reference>
<evidence type="ECO:0000313" key="29">
    <source>
        <dbReference type="Proteomes" id="UP001140172"/>
    </source>
</evidence>
<evidence type="ECO:0000256" key="5">
    <source>
        <dbReference type="ARBA" id="ARBA00012425"/>
    </source>
</evidence>
<dbReference type="PANTHER" id="PTHR10363:SF2">
    <property type="entry name" value="BLEOMYCIN HYDROLASE"/>
    <property type="match status" value="1"/>
</dbReference>
<evidence type="ECO:0000256" key="22">
    <source>
        <dbReference type="ARBA" id="ARBA00031859"/>
    </source>
</evidence>
<evidence type="ECO:0000256" key="13">
    <source>
        <dbReference type="ARBA" id="ARBA00022777"/>
    </source>
</evidence>
<dbReference type="InterPro" id="IPR017441">
    <property type="entry name" value="Protein_kinase_ATP_BS"/>
</dbReference>
<keyword evidence="8" id="KW-0963">Cytoplasm</keyword>
<dbReference type="SMART" id="SM00220">
    <property type="entry name" value="S_TKc"/>
    <property type="match status" value="1"/>
</dbReference>
<keyword evidence="29" id="KW-1185">Reference proteome</keyword>
<dbReference type="GO" id="GO:0004197">
    <property type="term" value="F:cysteine-type endopeptidase activity"/>
    <property type="evidence" value="ECO:0007669"/>
    <property type="project" value="UniProtKB-EC"/>
</dbReference>
<evidence type="ECO:0000256" key="21">
    <source>
        <dbReference type="ARBA" id="ARBA00031564"/>
    </source>
</evidence>
<evidence type="ECO:0000256" key="10">
    <source>
        <dbReference type="ARBA" id="ARBA00022670"/>
    </source>
</evidence>
<dbReference type="FunFam" id="1.10.510.10:FF:000624">
    <property type="entry name" value="Mitogen-activated protein kinase"/>
    <property type="match status" value="1"/>
</dbReference>
<sequence length="790" mass="90273">MDTKTIAEYVDFSGKPVSLPDEGFTGDCLDVDDYEKIGRIGEGTFGIVYRARHKKSKKLVALKRMRVSSDKESRGLPLSSFREIALLKQLKHRNIVNVIDIAVGHSADSIFMVMDYCECDLGTLLDNMIQPFTQAEVKSMMHQLLCGLEYCHNHFVIHRDLKLPNMLLTKSGELKIADFGLARLFHEPRRPMTPQVATLWYRAPELILGSTDYAAAIDMWSVGCILGELLIHRPFLPGNSEQEQMRLICDMIGAPSERIWPGFSSLPLARSIRFTDNRYNNLKLAVRNVSTNTVMLLNALLTYDPRRRINVQRALDHAYFFELPAVNQNDTTTATTTTSAMAPIDLKPTMDITLKQLDSYKDEFDADIKNRLATLTISREAYGNALENRDVYLAHPPVFSNKLSIDAPITNQKSSGRCWLFAGLNMLRQKMMKTYNLEELELSQPYLFFYDKLEKSNWFLENVLKTLDEDLDGRVVQYLLKDPIGDGGQWDMFVALIEKYGIVPKAAYPETYHTSSSSAMDTLITSKLREYARVLRNAHSKGGSEEELRRLKRGMLEEVHRVMVISLGHPPEKVTWAFYDKDKEYHEYRDITPLEFYKEHVQHDCSQTVSLINDPRNEYMKKYTVKYLGNVVGAEDVHYINLPVGDLKHYAAEVIKSGRPVWFGCDVGKFLSRNKGLNDPEGIDFKTAFGFGFGLNKSERLEYGESLMTHAMVLTGVHIEDDKTVRWRVENSWGEDYGNKGYLTMTDRWFDEFVYQIVLDKADLPQKVVDVLDQDAVVLPPWDPMGALAK</sequence>
<dbReference type="EC" id="2.7.11.22" evidence="5"/>
<evidence type="ECO:0000256" key="4">
    <source>
        <dbReference type="ARBA" id="ARBA00006485"/>
    </source>
</evidence>
<dbReference type="CDD" id="cd00585">
    <property type="entry name" value="Peptidase_C1B"/>
    <property type="match status" value="1"/>
</dbReference>
<evidence type="ECO:0000256" key="1">
    <source>
        <dbReference type="ARBA" id="ARBA00000423"/>
    </source>
</evidence>
<dbReference type="InterPro" id="IPR011009">
    <property type="entry name" value="Kinase-like_dom_sf"/>
</dbReference>
<dbReference type="InterPro" id="IPR000719">
    <property type="entry name" value="Prot_kinase_dom"/>
</dbReference>
<dbReference type="EMBL" id="JANBUM010000097">
    <property type="protein sequence ID" value="KAJ2785069.1"/>
    <property type="molecule type" value="Genomic_DNA"/>
</dbReference>
<dbReference type="SUPFAM" id="SSF54001">
    <property type="entry name" value="Cysteine proteinases"/>
    <property type="match status" value="1"/>
</dbReference>
<feature type="domain" description="Protein kinase" evidence="27">
    <location>
        <begin position="34"/>
        <end position="320"/>
    </location>
</feature>
<proteinExistence type="inferred from homology"/>
<dbReference type="InterPro" id="IPR004134">
    <property type="entry name" value="Peptidase_C1B"/>
</dbReference>
<evidence type="ECO:0000313" key="28">
    <source>
        <dbReference type="EMBL" id="KAJ2785069.1"/>
    </source>
</evidence>
<evidence type="ECO:0000256" key="11">
    <source>
        <dbReference type="ARBA" id="ARBA00022679"/>
    </source>
</evidence>
<name>A0A9W8HK84_9FUNG</name>
<comment type="catalytic activity">
    <reaction evidence="24">
        <text>L-threonyl-[protein] + ATP = O-phospho-L-threonyl-[protein] + ADP + H(+)</text>
        <dbReference type="Rhea" id="RHEA:46608"/>
        <dbReference type="Rhea" id="RHEA-COMP:11060"/>
        <dbReference type="Rhea" id="RHEA-COMP:11605"/>
        <dbReference type="ChEBI" id="CHEBI:15378"/>
        <dbReference type="ChEBI" id="CHEBI:30013"/>
        <dbReference type="ChEBI" id="CHEBI:30616"/>
        <dbReference type="ChEBI" id="CHEBI:61977"/>
        <dbReference type="ChEBI" id="CHEBI:456216"/>
        <dbReference type="EC" id="2.7.11.22"/>
    </reaction>
</comment>
<evidence type="ECO:0000256" key="16">
    <source>
        <dbReference type="ARBA" id="ARBA00022840"/>
    </source>
</evidence>
<comment type="subunit">
    <text evidence="19">Homohexamer. Binds to nucleic acids. Binds single-stranded DNA and RNA with higher affinity than double-stranded DNA.</text>
</comment>
<keyword evidence="9" id="KW-0723">Serine/threonine-protein kinase</keyword>
<evidence type="ECO:0000256" key="19">
    <source>
        <dbReference type="ARBA" id="ARBA00026080"/>
    </source>
</evidence>